<feature type="domain" description="Histidine kinase" evidence="13">
    <location>
        <begin position="243"/>
        <end position="444"/>
    </location>
</feature>
<gene>
    <name evidence="15" type="ORF">Pph01_74820</name>
</gene>
<evidence type="ECO:0000259" key="13">
    <source>
        <dbReference type="PROSITE" id="PS50109"/>
    </source>
</evidence>
<dbReference type="SUPFAM" id="SSF47384">
    <property type="entry name" value="Homodimeric domain of signal transducing histidine kinase"/>
    <property type="match status" value="1"/>
</dbReference>
<dbReference type="CDD" id="cd00082">
    <property type="entry name" value="HisKA"/>
    <property type="match status" value="1"/>
</dbReference>
<dbReference type="InterPro" id="IPR004358">
    <property type="entry name" value="Sig_transdc_His_kin-like_C"/>
</dbReference>
<dbReference type="AlphaFoldDB" id="A0A8J3UHP0"/>
<evidence type="ECO:0000313" key="16">
    <source>
        <dbReference type="Proteomes" id="UP000622547"/>
    </source>
</evidence>
<sequence length="486" mass="50336">MTTLRGRLLAGLIGVTALGLAALSLVSMLMLRSHMIERMDASLLTAANASATRLARASGIAVVQAGSTYAVATLNASTGRARLVGGDDPQAAALPELLQAVGAGTLGAHADAGETFTMGSRLRAAAARMAAGDRIVVVAVPLDELRNTLARLLVTELVTGGVLIGLLALFGRWLIRGGLAPLARMADTAQRVASGGDLSTRMPEGPTEAGRLGRAINVMLSQIQQAFGARWASEERLRRFAADASHELRTPLTTIHGYAELYRKGAIPDEDVPQVMLRIENESARITRLVTELLELARLDRGAALSVAVVDLVPVVAEVVDDFTALNPDHPVRVESPPALEREVDEARIRQVLVNLLGNVAAHTPPGTSVLVRLAPPGVLQVADDGPGMPEQDAARAFDRFHGAGSGLGLAIVQAIAAAHGGTVTLSSTLGQGTTVTVYLGPDGDVRPPGGPAEPATRPLPVPSAGPAALPAADRVPPPGRPRDPS</sequence>
<dbReference type="SUPFAM" id="SSF158472">
    <property type="entry name" value="HAMP domain-like"/>
    <property type="match status" value="1"/>
</dbReference>
<dbReference type="GO" id="GO:0000155">
    <property type="term" value="F:phosphorelay sensor kinase activity"/>
    <property type="evidence" value="ECO:0007669"/>
    <property type="project" value="InterPro"/>
</dbReference>
<protein>
    <recommendedName>
        <fullName evidence="3">histidine kinase</fullName>
        <ecNumber evidence="3">2.7.13.3</ecNumber>
    </recommendedName>
</protein>
<keyword evidence="16" id="KW-1185">Reference proteome</keyword>
<dbReference type="PROSITE" id="PS50109">
    <property type="entry name" value="HIS_KIN"/>
    <property type="match status" value="1"/>
</dbReference>
<feature type="transmembrane region" description="Helical" evidence="12">
    <location>
        <begin position="6"/>
        <end position="31"/>
    </location>
</feature>
<dbReference type="SMART" id="SM00388">
    <property type="entry name" value="HisKA"/>
    <property type="match status" value="1"/>
</dbReference>
<dbReference type="CDD" id="cd00075">
    <property type="entry name" value="HATPase"/>
    <property type="match status" value="1"/>
</dbReference>
<reference evidence="15 16" key="1">
    <citation type="submission" date="2021-01" db="EMBL/GenBank/DDBJ databases">
        <title>Whole genome shotgun sequence of Planotetraspora phitsanulokensis NBRC 104273.</title>
        <authorList>
            <person name="Komaki H."/>
            <person name="Tamura T."/>
        </authorList>
    </citation>
    <scope>NUCLEOTIDE SEQUENCE [LARGE SCALE GENOMIC DNA]</scope>
    <source>
        <strain evidence="15 16">NBRC 104273</strain>
    </source>
</reference>
<comment type="caution">
    <text evidence="15">The sequence shown here is derived from an EMBL/GenBank/DDBJ whole genome shotgun (WGS) entry which is preliminary data.</text>
</comment>
<proteinExistence type="predicted"/>
<evidence type="ECO:0000256" key="9">
    <source>
        <dbReference type="ARBA" id="ARBA00023012"/>
    </source>
</evidence>
<dbReference type="PRINTS" id="PR00344">
    <property type="entry name" value="BCTRLSENSOR"/>
</dbReference>
<dbReference type="FunFam" id="1.10.287.130:FF:000001">
    <property type="entry name" value="Two-component sensor histidine kinase"/>
    <property type="match status" value="1"/>
</dbReference>
<comment type="subcellular location">
    <subcellularLocation>
        <location evidence="2">Cell membrane</location>
    </subcellularLocation>
</comment>
<evidence type="ECO:0000256" key="2">
    <source>
        <dbReference type="ARBA" id="ARBA00004236"/>
    </source>
</evidence>
<dbReference type="InterPro" id="IPR036890">
    <property type="entry name" value="HATPase_C_sf"/>
</dbReference>
<organism evidence="15 16">
    <name type="scientific">Planotetraspora phitsanulokensis</name>
    <dbReference type="NCBI Taxonomy" id="575192"/>
    <lineage>
        <taxon>Bacteria</taxon>
        <taxon>Bacillati</taxon>
        <taxon>Actinomycetota</taxon>
        <taxon>Actinomycetes</taxon>
        <taxon>Streptosporangiales</taxon>
        <taxon>Streptosporangiaceae</taxon>
        <taxon>Planotetraspora</taxon>
    </lineage>
</organism>
<dbReference type="EC" id="2.7.13.3" evidence="3"/>
<dbReference type="InterPro" id="IPR036097">
    <property type="entry name" value="HisK_dim/P_sf"/>
</dbReference>
<dbReference type="GO" id="GO:0005886">
    <property type="term" value="C:plasma membrane"/>
    <property type="evidence" value="ECO:0007669"/>
    <property type="project" value="UniProtKB-SubCell"/>
</dbReference>
<dbReference type="SMART" id="SM00387">
    <property type="entry name" value="HATPase_c"/>
    <property type="match status" value="1"/>
</dbReference>
<dbReference type="Pfam" id="PF02518">
    <property type="entry name" value="HATPase_c"/>
    <property type="match status" value="1"/>
</dbReference>
<keyword evidence="6 12" id="KW-0812">Transmembrane</keyword>
<name>A0A8J3UHP0_9ACTN</name>
<evidence type="ECO:0000256" key="5">
    <source>
        <dbReference type="ARBA" id="ARBA00022679"/>
    </source>
</evidence>
<dbReference type="Pfam" id="PF00672">
    <property type="entry name" value="HAMP"/>
    <property type="match status" value="1"/>
</dbReference>
<evidence type="ECO:0000256" key="6">
    <source>
        <dbReference type="ARBA" id="ARBA00022692"/>
    </source>
</evidence>
<feature type="region of interest" description="Disordered" evidence="11">
    <location>
        <begin position="442"/>
        <end position="486"/>
    </location>
</feature>
<dbReference type="InterPro" id="IPR003660">
    <property type="entry name" value="HAMP_dom"/>
</dbReference>
<dbReference type="SMART" id="SM00304">
    <property type="entry name" value="HAMP"/>
    <property type="match status" value="1"/>
</dbReference>
<evidence type="ECO:0000313" key="15">
    <source>
        <dbReference type="EMBL" id="GII42479.1"/>
    </source>
</evidence>
<evidence type="ECO:0000256" key="11">
    <source>
        <dbReference type="SAM" id="MobiDB-lite"/>
    </source>
</evidence>
<evidence type="ECO:0000256" key="8">
    <source>
        <dbReference type="ARBA" id="ARBA00022989"/>
    </source>
</evidence>
<keyword evidence="4" id="KW-0597">Phosphoprotein</keyword>
<keyword evidence="5" id="KW-0808">Transferase</keyword>
<dbReference type="PROSITE" id="PS50885">
    <property type="entry name" value="HAMP"/>
    <property type="match status" value="1"/>
</dbReference>
<evidence type="ECO:0000256" key="1">
    <source>
        <dbReference type="ARBA" id="ARBA00000085"/>
    </source>
</evidence>
<dbReference type="RefSeq" id="WP_239117301.1">
    <property type="nucleotide sequence ID" value="NZ_BOOP01000043.1"/>
</dbReference>
<dbReference type="SUPFAM" id="SSF55874">
    <property type="entry name" value="ATPase domain of HSP90 chaperone/DNA topoisomerase II/histidine kinase"/>
    <property type="match status" value="1"/>
</dbReference>
<evidence type="ECO:0000256" key="7">
    <source>
        <dbReference type="ARBA" id="ARBA00022777"/>
    </source>
</evidence>
<feature type="transmembrane region" description="Helical" evidence="12">
    <location>
        <begin position="152"/>
        <end position="175"/>
    </location>
</feature>
<evidence type="ECO:0000256" key="12">
    <source>
        <dbReference type="SAM" id="Phobius"/>
    </source>
</evidence>
<keyword evidence="7 15" id="KW-0418">Kinase</keyword>
<dbReference type="PANTHER" id="PTHR45436:SF5">
    <property type="entry name" value="SENSOR HISTIDINE KINASE TRCS"/>
    <property type="match status" value="1"/>
</dbReference>
<keyword evidence="10 12" id="KW-0472">Membrane</keyword>
<comment type="catalytic activity">
    <reaction evidence="1">
        <text>ATP + protein L-histidine = ADP + protein N-phospho-L-histidine.</text>
        <dbReference type="EC" id="2.7.13.3"/>
    </reaction>
</comment>
<dbReference type="InterPro" id="IPR003594">
    <property type="entry name" value="HATPase_dom"/>
</dbReference>
<evidence type="ECO:0000256" key="3">
    <source>
        <dbReference type="ARBA" id="ARBA00012438"/>
    </source>
</evidence>
<keyword evidence="8 12" id="KW-1133">Transmembrane helix</keyword>
<keyword evidence="9" id="KW-0902">Two-component regulatory system</keyword>
<dbReference type="InterPro" id="IPR050428">
    <property type="entry name" value="TCS_sensor_his_kinase"/>
</dbReference>
<evidence type="ECO:0000256" key="10">
    <source>
        <dbReference type="ARBA" id="ARBA00023136"/>
    </source>
</evidence>
<dbReference type="Gene3D" id="3.30.565.10">
    <property type="entry name" value="Histidine kinase-like ATPase, C-terminal domain"/>
    <property type="match status" value="1"/>
</dbReference>
<dbReference type="InterPro" id="IPR003661">
    <property type="entry name" value="HisK_dim/P_dom"/>
</dbReference>
<dbReference type="Gene3D" id="6.10.340.10">
    <property type="match status" value="1"/>
</dbReference>
<dbReference type="Proteomes" id="UP000622547">
    <property type="component" value="Unassembled WGS sequence"/>
</dbReference>
<evidence type="ECO:0000256" key="4">
    <source>
        <dbReference type="ARBA" id="ARBA00022553"/>
    </source>
</evidence>
<dbReference type="EMBL" id="BOOP01000043">
    <property type="protein sequence ID" value="GII42479.1"/>
    <property type="molecule type" value="Genomic_DNA"/>
</dbReference>
<dbReference type="Gene3D" id="1.10.287.130">
    <property type="match status" value="1"/>
</dbReference>
<dbReference type="CDD" id="cd06225">
    <property type="entry name" value="HAMP"/>
    <property type="match status" value="1"/>
</dbReference>
<dbReference type="Pfam" id="PF00512">
    <property type="entry name" value="HisKA"/>
    <property type="match status" value="1"/>
</dbReference>
<feature type="domain" description="HAMP" evidence="14">
    <location>
        <begin position="176"/>
        <end position="228"/>
    </location>
</feature>
<evidence type="ECO:0000259" key="14">
    <source>
        <dbReference type="PROSITE" id="PS50885"/>
    </source>
</evidence>
<accession>A0A8J3UHP0</accession>
<dbReference type="PANTHER" id="PTHR45436">
    <property type="entry name" value="SENSOR HISTIDINE KINASE YKOH"/>
    <property type="match status" value="1"/>
</dbReference>
<dbReference type="InterPro" id="IPR005467">
    <property type="entry name" value="His_kinase_dom"/>
</dbReference>